<evidence type="ECO:0000256" key="1">
    <source>
        <dbReference type="SAM" id="MobiDB-lite"/>
    </source>
</evidence>
<feature type="compositionally biased region" description="Polar residues" evidence="1">
    <location>
        <begin position="1"/>
        <end position="10"/>
    </location>
</feature>
<proteinExistence type="predicted"/>
<protein>
    <submittedName>
        <fullName evidence="2">Uncharacterized protein</fullName>
    </submittedName>
</protein>
<dbReference type="OMA" id="METPRQM"/>
<dbReference type="EMBL" id="WNKQ01000001">
    <property type="protein sequence ID" value="KAF5854053.1"/>
    <property type="molecule type" value="Genomic_DNA"/>
</dbReference>
<comment type="caution">
    <text evidence="2">The sequence shown here is derived from an EMBL/GenBank/DDBJ whole genome shotgun (WGS) entry which is preliminary data.</text>
</comment>
<sequence length="338" mass="37149">MPASKNSGSDGVSKKMNGLKEYKRAQKEKKLAQRATAAAEQIKAKKISSTSAKMVKLSDAESTKATLTPKDTLDIVALRKALEFALYEKMETPRQMLIRCDFKAYMDTEFHGRDAKFDYMAPHAVCLDDNGFETTIRTIGSNTQDGLTAHETELSPLEQFETEKNVTLSHPAPQAQRCDSRFFEHLISAASAQEEVVTAKVQDTINFSTDSQPPESVSTQVPHLMDPAIISHKIKQQTPANLGMLVTNITQTIRKHAKGTSLKDSPSTFTSTLVSTPGSSPTSTHRSSISSPVGFNTRSYTPATPQLTSATLGHWGYRSYPKPGDIADWSFLDLNSRM</sequence>
<feature type="compositionally biased region" description="Low complexity" evidence="1">
    <location>
        <begin position="270"/>
        <end position="292"/>
    </location>
</feature>
<feature type="compositionally biased region" description="Basic and acidic residues" evidence="1">
    <location>
        <begin position="18"/>
        <end position="31"/>
    </location>
</feature>
<reference evidence="2" key="1">
    <citation type="submission" date="2019-11" db="EMBL/GenBank/DDBJ databases">
        <title>Bipolaris sorokiniana Genome sequencing.</title>
        <authorList>
            <person name="Wang H."/>
        </authorList>
    </citation>
    <scope>NUCLEOTIDE SEQUENCE</scope>
</reference>
<organism evidence="2 3">
    <name type="scientific">Cochliobolus sativus</name>
    <name type="common">Common root rot and spot blotch fungus</name>
    <name type="synonym">Bipolaris sorokiniana</name>
    <dbReference type="NCBI Taxonomy" id="45130"/>
    <lineage>
        <taxon>Eukaryota</taxon>
        <taxon>Fungi</taxon>
        <taxon>Dikarya</taxon>
        <taxon>Ascomycota</taxon>
        <taxon>Pezizomycotina</taxon>
        <taxon>Dothideomycetes</taxon>
        <taxon>Pleosporomycetidae</taxon>
        <taxon>Pleosporales</taxon>
        <taxon>Pleosporineae</taxon>
        <taxon>Pleosporaceae</taxon>
        <taxon>Bipolaris</taxon>
    </lineage>
</organism>
<name>A0A8H5ZUC0_COCSA</name>
<accession>A0A8H5ZUC0</accession>
<gene>
    <name evidence="2" type="ORF">GGP41_006856</name>
</gene>
<feature type="region of interest" description="Disordered" evidence="1">
    <location>
        <begin position="1"/>
        <end position="34"/>
    </location>
</feature>
<dbReference type="AlphaFoldDB" id="A0A8H5ZUC0"/>
<feature type="compositionally biased region" description="Polar residues" evidence="1">
    <location>
        <begin position="293"/>
        <end position="302"/>
    </location>
</feature>
<dbReference type="Proteomes" id="UP000624244">
    <property type="component" value="Unassembled WGS sequence"/>
</dbReference>
<feature type="region of interest" description="Disordered" evidence="1">
    <location>
        <begin position="257"/>
        <end position="302"/>
    </location>
</feature>
<evidence type="ECO:0000313" key="2">
    <source>
        <dbReference type="EMBL" id="KAF5854053.1"/>
    </source>
</evidence>
<evidence type="ECO:0000313" key="3">
    <source>
        <dbReference type="Proteomes" id="UP000624244"/>
    </source>
</evidence>